<proteinExistence type="predicted"/>
<dbReference type="OrthoDB" id="2863289at2"/>
<name>A0A0J1HWU9_NIACI</name>
<accession>A0A0J1HWU9</accession>
<dbReference type="AlphaFoldDB" id="A0A0J1HWU9"/>
<evidence type="ECO:0000313" key="3">
    <source>
        <dbReference type="Proteomes" id="UP000036045"/>
    </source>
</evidence>
<comment type="caution">
    <text evidence="2">The sequence shown here is derived from an EMBL/GenBank/DDBJ whole genome shotgun (WGS) entry which is preliminary data.</text>
</comment>
<reference evidence="2 3" key="1">
    <citation type="submission" date="2015-05" db="EMBL/GenBank/DDBJ databases">
        <title>Whole genome sequence and identification of bacterial endophytes from Costus igneus.</title>
        <authorList>
            <person name="Lee Y.P."/>
            <person name="Gan H.M."/>
            <person name="Eng W."/>
            <person name="Wheatley M.S."/>
            <person name="Caraballo A."/>
            <person name="Polter S."/>
            <person name="Savka M.A."/>
            <person name="Hudson A.O."/>
        </authorList>
    </citation>
    <scope>NUCLEOTIDE SEQUENCE [LARGE SCALE GENOMIC DNA]</scope>
    <source>
        <strain evidence="2 3">RIT379</strain>
    </source>
</reference>
<dbReference type="Proteomes" id="UP000036045">
    <property type="component" value="Unassembled WGS sequence"/>
</dbReference>
<keyword evidence="3" id="KW-1185">Reference proteome</keyword>
<dbReference type="EMBL" id="LDPH01000045">
    <property type="protein sequence ID" value="KLV18138.1"/>
    <property type="molecule type" value="Genomic_DNA"/>
</dbReference>
<dbReference type="Pfam" id="PF14300">
    <property type="entry name" value="DMP19"/>
    <property type="match status" value="1"/>
</dbReference>
<evidence type="ECO:0000313" key="2">
    <source>
        <dbReference type="EMBL" id="KLV18138.1"/>
    </source>
</evidence>
<dbReference type="InterPro" id="IPR025402">
    <property type="entry name" value="DMP19_C"/>
</dbReference>
<feature type="domain" description="DNA mimic protein DMP19 C-terminal" evidence="1">
    <location>
        <begin position="24"/>
        <end position="133"/>
    </location>
</feature>
<dbReference type="PATRIC" id="fig|1397.4.peg.4394"/>
<evidence type="ECO:0000259" key="1">
    <source>
        <dbReference type="Pfam" id="PF14300"/>
    </source>
</evidence>
<gene>
    <name evidence="2" type="ORF">ABW02_24390</name>
</gene>
<organism evidence="2 3">
    <name type="scientific">Niallia circulans</name>
    <name type="common">Bacillus circulans</name>
    <dbReference type="NCBI Taxonomy" id="1397"/>
    <lineage>
        <taxon>Bacteria</taxon>
        <taxon>Bacillati</taxon>
        <taxon>Bacillota</taxon>
        <taxon>Bacilli</taxon>
        <taxon>Bacillales</taxon>
        <taxon>Bacillaceae</taxon>
        <taxon>Niallia</taxon>
    </lineage>
</organism>
<sequence>MNNHDIWNVMVSIMAEYNFPAENETANKVYMVYNYYSEMESGGHEGLFHWFSWYIEEVGGHQYFAELIRILKDINADAYALIEEKYGEKLWNLFQALENGEIPEEAFYSLNTKADEEYNQLSGKLEDLLENYFVDIYRELIEVMED</sequence>
<protein>
    <recommendedName>
        <fullName evidence="1">DNA mimic protein DMP19 C-terminal domain-containing protein</fullName>
    </recommendedName>
</protein>